<feature type="region of interest" description="Disordered" evidence="2">
    <location>
        <begin position="1"/>
        <end position="146"/>
    </location>
</feature>
<feature type="compositionally biased region" description="Low complexity" evidence="2">
    <location>
        <begin position="361"/>
        <end position="372"/>
    </location>
</feature>
<accession>A0AAF0J2P7</accession>
<feature type="region of interest" description="Disordered" evidence="2">
    <location>
        <begin position="558"/>
        <end position="577"/>
    </location>
</feature>
<feature type="compositionally biased region" description="Polar residues" evidence="2">
    <location>
        <begin position="339"/>
        <end position="348"/>
    </location>
</feature>
<feature type="region of interest" description="Disordered" evidence="2">
    <location>
        <begin position="656"/>
        <end position="682"/>
    </location>
</feature>
<feature type="compositionally biased region" description="Low complexity" evidence="2">
    <location>
        <begin position="327"/>
        <end position="338"/>
    </location>
</feature>
<sequence>MERAEPRKIGRLPMLGTQDGLGTSTPSRSAERSLRLSLDETLGESPLMTGLQDMNLPPPVLPRSPLARHAETSEDEDADFVPDDHESTNASSSDMDEEPVWEEPPAPAPRSATRTPAEAPARRTPQRARTPGKRTPGTAGPVTEAAGFYDTIDFDKITDPFTDTRRAFMRGKAQAPPPPRPDVVPAPDPAPAPVAGPSRPPARRTREPIKAITPLRPASTPQRASPVKGAKPFRSPVKGVTPLRPPIQEASPQRASPVQQASPERSLTRETAPHTLPVQDPAPTPRGDHLRSAQSPTSQSTMPVQPERASLPAHASPARLVDAPTKVAPAPLVPAQPLTQTRWPSSPTRILAPRPPPAPAAPTERVPERAAPTRSNRLLTEELLKWKHRCAELEEELDTMQERLAHARGDAHGWTNEQASLQEQVTQLQRGRENDRRAMRQRVRVLESHMADTKIEYDNRYWRLLTSSSDGGDELDSVHVQLVVHQNEVTKLQSELAEQRRRLRLAHEQAAFLAGLYAHRGQQHAATHADDVQQLRQQVADLQQQLADQTAARQAAEAALASQAPAPRGSSVVSAGAAADTAPTLESYGIVTHTKPVGAEVDATSQPATPPPAIEDGPTATPVRASAPSAALRPGMTPMLERAAVSAAHLDAEATPMLSTRVRDEGEPAARKKKRRLIGSGQGFLRLADSVEGLSPTLDVPADLPPLP</sequence>
<feature type="coiled-coil region" evidence="1">
    <location>
        <begin position="376"/>
        <end position="410"/>
    </location>
</feature>
<gene>
    <name evidence="3" type="ORF">MNAN1_002125</name>
</gene>
<feature type="region of interest" description="Disordered" evidence="2">
    <location>
        <begin position="689"/>
        <end position="708"/>
    </location>
</feature>
<keyword evidence="4" id="KW-1185">Reference proteome</keyword>
<feature type="region of interest" description="Disordered" evidence="2">
    <location>
        <begin position="163"/>
        <end position="372"/>
    </location>
</feature>
<evidence type="ECO:0000256" key="2">
    <source>
        <dbReference type="SAM" id="MobiDB-lite"/>
    </source>
</evidence>
<reference evidence="3" key="1">
    <citation type="submission" date="2023-03" db="EMBL/GenBank/DDBJ databases">
        <title>Mating type loci evolution in Malassezia.</title>
        <authorList>
            <person name="Coelho M.A."/>
        </authorList>
    </citation>
    <scope>NUCLEOTIDE SEQUENCE</scope>
    <source>
        <strain evidence="3">CBS 9557</strain>
    </source>
</reference>
<name>A0AAF0J2P7_9BASI</name>
<feature type="compositionally biased region" description="Low complexity" evidence="2">
    <location>
        <begin position="109"/>
        <end position="123"/>
    </location>
</feature>
<dbReference type="EMBL" id="CP119894">
    <property type="protein sequence ID" value="WFD27129.1"/>
    <property type="molecule type" value="Genomic_DNA"/>
</dbReference>
<feature type="compositionally biased region" description="Polar residues" evidence="2">
    <location>
        <begin position="250"/>
        <end position="265"/>
    </location>
</feature>
<organism evidence="3 4">
    <name type="scientific">Malassezia nana</name>
    <dbReference type="NCBI Taxonomy" id="180528"/>
    <lineage>
        <taxon>Eukaryota</taxon>
        <taxon>Fungi</taxon>
        <taxon>Dikarya</taxon>
        <taxon>Basidiomycota</taxon>
        <taxon>Ustilaginomycotina</taxon>
        <taxon>Malasseziomycetes</taxon>
        <taxon>Malasseziales</taxon>
        <taxon>Malasseziaceae</taxon>
        <taxon>Malassezia</taxon>
    </lineage>
</organism>
<dbReference type="AlphaFoldDB" id="A0AAF0J2P7"/>
<evidence type="ECO:0000313" key="4">
    <source>
        <dbReference type="Proteomes" id="UP001213623"/>
    </source>
</evidence>
<proteinExistence type="predicted"/>
<dbReference type="Proteomes" id="UP001213623">
    <property type="component" value="Chromosome 3"/>
</dbReference>
<keyword evidence="1" id="KW-0175">Coiled coil</keyword>
<feature type="compositionally biased region" description="Basic and acidic residues" evidence="2">
    <location>
        <begin position="661"/>
        <end position="670"/>
    </location>
</feature>
<feature type="compositionally biased region" description="Basic and acidic residues" evidence="2">
    <location>
        <begin position="29"/>
        <end position="38"/>
    </location>
</feature>
<feature type="compositionally biased region" description="Pro residues" evidence="2">
    <location>
        <begin position="175"/>
        <end position="200"/>
    </location>
</feature>
<feature type="region of interest" description="Disordered" evidence="2">
    <location>
        <begin position="601"/>
        <end position="625"/>
    </location>
</feature>
<protein>
    <submittedName>
        <fullName evidence="3">Uncharacterized protein</fullName>
    </submittedName>
</protein>
<evidence type="ECO:0000256" key="1">
    <source>
        <dbReference type="SAM" id="Coils"/>
    </source>
</evidence>
<evidence type="ECO:0000313" key="3">
    <source>
        <dbReference type="EMBL" id="WFD27129.1"/>
    </source>
</evidence>
<feature type="compositionally biased region" description="Polar residues" evidence="2">
    <location>
        <begin position="292"/>
        <end position="303"/>
    </location>
</feature>